<evidence type="ECO:0000313" key="1">
    <source>
        <dbReference type="EMBL" id="KAF2091327.1"/>
    </source>
</evidence>
<evidence type="ECO:0000313" key="2">
    <source>
        <dbReference type="Proteomes" id="UP000799776"/>
    </source>
</evidence>
<name>A0A9P4I188_9PEZI</name>
<protein>
    <submittedName>
        <fullName evidence="1">Uncharacterized protein</fullName>
    </submittedName>
</protein>
<proteinExistence type="predicted"/>
<dbReference type="Proteomes" id="UP000799776">
    <property type="component" value="Unassembled WGS sequence"/>
</dbReference>
<organism evidence="1 2">
    <name type="scientific">Saccharata proteae CBS 121410</name>
    <dbReference type="NCBI Taxonomy" id="1314787"/>
    <lineage>
        <taxon>Eukaryota</taxon>
        <taxon>Fungi</taxon>
        <taxon>Dikarya</taxon>
        <taxon>Ascomycota</taxon>
        <taxon>Pezizomycotina</taxon>
        <taxon>Dothideomycetes</taxon>
        <taxon>Dothideomycetes incertae sedis</taxon>
        <taxon>Botryosphaeriales</taxon>
        <taxon>Saccharataceae</taxon>
        <taxon>Saccharata</taxon>
    </lineage>
</organism>
<reference evidence="1" key="1">
    <citation type="journal article" date="2020" name="Stud. Mycol.">
        <title>101 Dothideomycetes genomes: a test case for predicting lifestyles and emergence of pathogens.</title>
        <authorList>
            <person name="Haridas S."/>
            <person name="Albert R."/>
            <person name="Binder M."/>
            <person name="Bloem J."/>
            <person name="Labutti K."/>
            <person name="Salamov A."/>
            <person name="Andreopoulos B."/>
            <person name="Baker S."/>
            <person name="Barry K."/>
            <person name="Bills G."/>
            <person name="Bluhm B."/>
            <person name="Cannon C."/>
            <person name="Castanera R."/>
            <person name="Culley D."/>
            <person name="Daum C."/>
            <person name="Ezra D."/>
            <person name="Gonzalez J."/>
            <person name="Henrissat B."/>
            <person name="Kuo A."/>
            <person name="Liang C."/>
            <person name="Lipzen A."/>
            <person name="Lutzoni F."/>
            <person name="Magnuson J."/>
            <person name="Mondo S."/>
            <person name="Nolan M."/>
            <person name="Ohm R."/>
            <person name="Pangilinan J."/>
            <person name="Park H.-J."/>
            <person name="Ramirez L."/>
            <person name="Alfaro M."/>
            <person name="Sun H."/>
            <person name="Tritt A."/>
            <person name="Yoshinaga Y."/>
            <person name="Zwiers L.-H."/>
            <person name="Turgeon B."/>
            <person name="Goodwin S."/>
            <person name="Spatafora J."/>
            <person name="Crous P."/>
            <person name="Grigoriev I."/>
        </authorList>
    </citation>
    <scope>NUCLEOTIDE SEQUENCE</scope>
    <source>
        <strain evidence="1">CBS 121410</strain>
    </source>
</reference>
<comment type="caution">
    <text evidence="1">The sequence shown here is derived from an EMBL/GenBank/DDBJ whole genome shotgun (WGS) entry which is preliminary data.</text>
</comment>
<keyword evidence="2" id="KW-1185">Reference proteome</keyword>
<dbReference type="EMBL" id="ML978711">
    <property type="protein sequence ID" value="KAF2091327.1"/>
    <property type="molecule type" value="Genomic_DNA"/>
</dbReference>
<accession>A0A9P4I188</accession>
<dbReference type="AlphaFoldDB" id="A0A9P4I188"/>
<gene>
    <name evidence="1" type="ORF">K490DRAFT_52554</name>
</gene>
<sequence length="156" mass="18012">MDSPFFILKRLEPWTEAYMALQPMLPPGKTVKEHLIWLRSVMDSWKIQKVNIPGPLINEHILACDLISAPEHQAHVASAPQKDKKKLKKCSGYYKFKKAPEEKREFFRELKAKRDKKRAKKEKEKKKEELDSGFAIAQVAIGFAQHALFAYKTSSS</sequence>